<accession>A0ABS2DPW1</accession>
<dbReference type="PANTHER" id="PTHR30050">
    <property type="entry name" value="CHROMOSOMAL REPLICATION INITIATOR PROTEIN DNAA"/>
    <property type="match status" value="1"/>
</dbReference>
<dbReference type="Gene3D" id="3.40.50.300">
    <property type="entry name" value="P-loop containing nucleotide triphosphate hydrolases"/>
    <property type="match status" value="1"/>
</dbReference>
<dbReference type="Proteomes" id="UP000715095">
    <property type="component" value="Unassembled WGS sequence"/>
</dbReference>
<dbReference type="RefSeq" id="WP_205101859.1">
    <property type="nucleotide sequence ID" value="NZ_JACJJC010000003.1"/>
</dbReference>
<evidence type="ECO:0000313" key="2">
    <source>
        <dbReference type="EMBL" id="MBM6703379.1"/>
    </source>
</evidence>
<dbReference type="SUPFAM" id="SSF52540">
    <property type="entry name" value="P-loop containing nucleoside triphosphate hydrolases"/>
    <property type="match status" value="1"/>
</dbReference>
<dbReference type="GO" id="GO:0005524">
    <property type="term" value="F:ATP binding"/>
    <property type="evidence" value="ECO:0007669"/>
    <property type="project" value="UniProtKB-KW"/>
</dbReference>
<dbReference type="InterPro" id="IPR003593">
    <property type="entry name" value="AAA+_ATPase"/>
</dbReference>
<proteinExistence type="predicted"/>
<dbReference type="EMBL" id="JACJJC010000003">
    <property type="protein sequence ID" value="MBM6703379.1"/>
    <property type="molecule type" value="Genomic_DNA"/>
</dbReference>
<feature type="domain" description="AAA+ ATPase" evidence="1">
    <location>
        <begin position="116"/>
        <end position="248"/>
    </location>
</feature>
<evidence type="ECO:0000313" key="3">
    <source>
        <dbReference type="Proteomes" id="UP000715095"/>
    </source>
</evidence>
<keyword evidence="2" id="KW-0547">Nucleotide-binding</keyword>
<dbReference type="SMART" id="SM00382">
    <property type="entry name" value="AAA"/>
    <property type="match status" value="1"/>
</dbReference>
<gene>
    <name evidence="2" type="ORF">H6A60_02525</name>
</gene>
<evidence type="ECO:0000259" key="1">
    <source>
        <dbReference type="SMART" id="SM00382"/>
    </source>
</evidence>
<dbReference type="PANTHER" id="PTHR30050:SF4">
    <property type="entry name" value="ATP-BINDING PROTEIN RV3427C IN INSERTION SEQUENCE-RELATED"/>
    <property type="match status" value="1"/>
</dbReference>
<keyword evidence="3" id="KW-1185">Reference proteome</keyword>
<keyword evidence="2" id="KW-0067">ATP-binding</keyword>
<dbReference type="InterPro" id="IPR002611">
    <property type="entry name" value="IstB_ATP-bd"/>
</dbReference>
<dbReference type="InterPro" id="IPR027417">
    <property type="entry name" value="P-loop_NTPase"/>
</dbReference>
<dbReference type="Pfam" id="PF01695">
    <property type="entry name" value="IstB_IS21"/>
    <property type="match status" value="1"/>
</dbReference>
<name>A0ABS2DPW1_9BURK</name>
<organism evidence="2 3">
    <name type="scientific">Sutterella massiliensis</name>
    <dbReference type="NCBI Taxonomy" id="1816689"/>
    <lineage>
        <taxon>Bacteria</taxon>
        <taxon>Pseudomonadati</taxon>
        <taxon>Pseudomonadota</taxon>
        <taxon>Betaproteobacteria</taxon>
        <taxon>Burkholderiales</taxon>
        <taxon>Sutterellaceae</taxon>
        <taxon>Sutterella</taxon>
    </lineage>
</organism>
<protein>
    <submittedName>
        <fullName evidence="2">ATP-binding protein</fullName>
    </submittedName>
</protein>
<reference evidence="2 3" key="1">
    <citation type="journal article" date="2021" name="Sci. Rep.">
        <title>The distribution of antibiotic resistance genes in chicken gut microbiota commensals.</title>
        <authorList>
            <person name="Juricova H."/>
            <person name="Matiasovicova J."/>
            <person name="Kubasova T."/>
            <person name="Cejkova D."/>
            <person name="Rychlik I."/>
        </authorList>
    </citation>
    <scope>NUCLEOTIDE SEQUENCE [LARGE SCALE GENOMIC DNA]</scope>
    <source>
        <strain evidence="2 3">An829</strain>
    </source>
</reference>
<comment type="caution">
    <text evidence="2">The sequence shown here is derived from an EMBL/GenBank/DDBJ whole genome shotgun (WGS) entry which is preliminary data.</text>
</comment>
<sequence>MQKHELQNATATDRLSRSGYCKKHGEYVEAGRKLFGHEIWFGCAKCEEEERKRQAELDKLEEARGRAWSYRVLFGEWLPKAFDLPLESFEVVDAAMGDAYCIAEEYVRNFHRYRSEGRGLFFTGTAGTGKTKLACGVLKSLFPDVVGCYVTLSDLGDRVRQTWRSASGESAPFTEAQLLNAVYRAPLLVFDEIGTIAKPQDGELLFKVINTRYSNLLPTIGISNLSLTELCSLYSDRLSRRLEERSRTVVFDWTPWQERHQQNENGLFQEGER</sequence>
<dbReference type="CDD" id="cd00009">
    <property type="entry name" value="AAA"/>
    <property type="match status" value="1"/>
</dbReference>